<gene>
    <name evidence="1" type="ORF">Din_042388</name>
</gene>
<proteinExistence type="predicted"/>
<reference evidence="1" key="1">
    <citation type="submission" date="2019-08" db="EMBL/GenBank/DDBJ databases">
        <title>Reference gene set and small RNA set construction with multiple tissues from Davidia involucrata Baill.</title>
        <authorList>
            <person name="Yang H."/>
            <person name="Zhou C."/>
            <person name="Li G."/>
            <person name="Wang J."/>
            <person name="Gao P."/>
            <person name="Wang M."/>
            <person name="Wang R."/>
            <person name="Zhao Y."/>
        </authorList>
    </citation>
    <scope>NUCLEOTIDE SEQUENCE</scope>
    <source>
        <tissue evidence="1">Mixed with DoveR01_LX</tissue>
    </source>
</reference>
<evidence type="ECO:0000313" key="1">
    <source>
        <dbReference type="EMBL" id="MPA72947.1"/>
    </source>
</evidence>
<organism evidence="1">
    <name type="scientific">Davidia involucrata</name>
    <name type="common">Dove tree</name>
    <dbReference type="NCBI Taxonomy" id="16924"/>
    <lineage>
        <taxon>Eukaryota</taxon>
        <taxon>Viridiplantae</taxon>
        <taxon>Streptophyta</taxon>
        <taxon>Embryophyta</taxon>
        <taxon>Tracheophyta</taxon>
        <taxon>Spermatophyta</taxon>
        <taxon>Magnoliopsida</taxon>
        <taxon>eudicotyledons</taxon>
        <taxon>Gunneridae</taxon>
        <taxon>Pentapetalae</taxon>
        <taxon>asterids</taxon>
        <taxon>Cornales</taxon>
        <taxon>Nyssaceae</taxon>
        <taxon>Davidia</taxon>
    </lineage>
</organism>
<dbReference type="EMBL" id="GHES01042388">
    <property type="protein sequence ID" value="MPA72947.1"/>
    <property type="molecule type" value="Transcribed_RNA"/>
</dbReference>
<protein>
    <submittedName>
        <fullName evidence="1">Uncharacterized protein</fullName>
    </submittedName>
</protein>
<sequence>MDCLKRDVCPCSILGSICSTKIFFVPLRMISQSQINLNFFRLGRVEPLQALFDLPLDVAALIVKRIVHQQTYAFLTGLHTKFEFIHAQILASDPLPPLRTVYVTINSDESRHSLISPFQLLL</sequence>
<dbReference type="AlphaFoldDB" id="A0A5B7BWJ1"/>
<name>A0A5B7BWJ1_DAVIN</name>
<accession>A0A5B7BWJ1</accession>